<accession>A0ABU2EIW3</accession>
<comment type="subcellular location">
    <subcellularLocation>
        <location evidence="1">Cell outer membrane</location>
    </subcellularLocation>
</comment>
<evidence type="ECO:0000256" key="3">
    <source>
        <dbReference type="SAM" id="SignalP"/>
    </source>
</evidence>
<proteinExistence type="predicted"/>
<gene>
    <name evidence="5" type="ORF">RI048_07680</name>
</gene>
<evidence type="ECO:0000259" key="4">
    <source>
        <dbReference type="Pfam" id="PF13505"/>
    </source>
</evidence>
<reference evidence="5" key="1">
    <citation type="submission" date="2023-09" db="EMBL/GenBank/DDBJ databases">
        <title>Description of first Herbaspirillum huttiense subsp. nephrolepsisexaltata and Herbaspirillum huttiense subsp. lycopersicon.</title>
        <authorList>
            <person name="Poudel M."/>
            <person name="Sharma A."/>
            <person name="Goss E."/>
            <person name="Tapia J.H."/>
            <person name="Harmon C.M."/>
            <person name="Jones J.B."/>
        </authorList>
    </citation>
    <scope>NUCLEOTIDE SEQUENCE</scope>
    <source>
        <strain evidence="5">SE1</strain>
    </source>
</reference>
<dbReference type="InterPro" id="IPR011250">
    <property type="entry name" value="OMP/PagP_B-barrel"/>
</dbReference>
<dbReference type="EMBL" id="JAVLSJ010000003">
    <property type="protein sequence ID" value="MDR9848091.1"/>
    <property type="molecule type" value="Genomic_DNA"/>
</dbReference>
<keyword evidence="2 3" id="KW-0732">Signal</keyword>
<sequence>MKVIHLIAATAALAMSTVGFAQESRPATGIYVGLEGGSVSYAVNDGNDGPSRDEYDESARAGAVRLSVGYQFTPNFSLESGYFHLGDFKREERNAGPYRWHLTANTHGFDLLAIYKLTAFIPGLYLKGGLMHSQVSLEAAEEGPYAYRRSTSHAQSGIGYQLGIGYEYDLTSRFSINGAYTRLQRVGGSWEDGVSVNANLLSAGLKYRF</sequence>
<comment type="caution">
    <text evidence="5">The sequence shown here is derived from an EMBL/GenBank/DDBJ whole genome shotgun (WGS) entry which is preliminary data.</text>
</comment>
<feature type="domain" description="Outer membrane protein beta-barrel" evidence="4">
    <location>
        <begin position="9"/>
        <end position="209"/>
    </location>
</feature>
<dbReference type="Proteomes" id="UP001246576">
    <property type="component" value="Unassembled WGS sequence"/>
</dbReference>
<name>A0ABU2EIW3_9BURK</name>
<keyword evidence="6" id="KW-1185">Reference proteome</keyword>
<dbReference type="SUPFAM" id="SSF56925">
    <property type="entry name" value="OMPA-like"/>
    <property type="match status" value="1"/>
</dbReference>
<evidence type="ECO:0000313" key="5">
    <source>
        <dbReference type="EMBL" id="MDR9848091.1"/>
    </source>
</evidence>
<dbReference type="InterPro" id="IPR027385">
    <property type="entry name" value="Beta-barrel_OMP"/>
</dbReference>
<feature type="chain" id="PRO_5045450231" evidence="3">
    <location>
        <begin position="22"/>
        <end position="209"/>
    </location>
</feature>
<feature type="signal peptide" evidence="3">
    <location>
        <begin position="1"/>
        <end position="21"/>
    </location>
</feature>
<evidence type="ECO:0000256" key="1">
    <source>
        <dbReference type="ARBA" id="ARBA00004442"/>
    </source>
</evidence>
<dbReference type="Gene3D" id="2.40.160.20">
    <property type="match status" value="1"/>
</dbReference>
<dbReference type="Pfam" id="PF13505">
    <property type="entry name" value="OMP_b-brl"/>
    <property type="match status" value="1"/>
</dbReference>
<evidence type="ECO:0000256" key="2">
    <source>
        <dbReference type="ARBA" id="ARBA00022729"/>
    </source>
</evidence>
<organism evidence="5 6">
    <name type="scientific">Herbaspirillum huttiense subsp. lycopersici</name>
    <dbReference type="NCBI Taxonomy" id="3074428"/>
    <lineage>
        <taxon>Bacteria</taxon>
        <taxon>Pseudomonadati</taxon>
        <taxon>Pseudomonadota</taxon>
        <taxon>Betaproteobacteria</taxon>
        <taxon>Burkholderiales</taxon>
        <taxon>Oxalobacteraceae</taxon>
        <taxon>Herbaspirillum</taxon>
    </lineage>
</organism>
<protein>
    <submittedName>
        <fullName evidence="5">Outer membrane beta-barrel protein</fullName>
    </submittedName>
</protein>
<evidence type="ECO:0000313" key="6">
    <source>
        <dbReference type="Proteomes" id="UP001246576"/>
    </source>
</evidence>
<dbReference type="RefSeq" id="WP_158601259.1">
    <property type="nucleotide sequence ID" value="NZ_JAVLSJ010000003.1"/>
</dbReference>